<dbReference type="AlphaFoldDB" id="A0A387G9A5"/>
<dbReference type="OrthoDB" id="8420682at2"/>
<name>A0A387G9A5_9HYPH</name>
<accession>A0A387G9A5</accession>
<gene>
    <name evidence="1" type="ORF">CCGE525_37365</name>
</gene>
<dbReference type="RefSeq" id="WP_120709303.1">
    <property type="nucleotide sequence ID" value="NZ_CP032697.1"/>
</dbReference>
<protein>
    <submittedName>
        <fullName evidence="1">Uncharacterized protein</fullName>
    </submittedName>
</protein>
<evidence type="ECO:0000313" key="2">
    <source>
        <dbReference type="Proteomes" id="UP000282195"/>
    </source>
</evidence>
<dbReference type="Proteomes" id="UP000282195">
    <property type="component" value="Plasmid pRCCGE525a"/>
</dbReference>
<reference evidence="1 2" key="1">
    <citation type="submission" date="2018-10" db="EMBL/GenBank/DDBJ databases">
        <title>Rhizobium etli, R. leguminosarum and a new Rhizobium genospecies from Phaseolus dumosus.</title>
        <authorList>
            <person name="Ramirez-Puebla S.T."/>
            <person name="Rogel-Hernandez M.A."/>
            <person name="Guerrero G."/>
            <person name="Ormeno-Orrillo E."/>
            <person name="Martinez-Romero J.C."/>
            <person name="Negrete-Yankelevich S."/>
            <person name="Martinez-Romero E."/>
        </authorList>
    </citation>
    <scope>NUCLEOTIDE SEQUENCE [LARGE SCALE GENOMIC DNA]</scope>
    <source>
        <strain evidence="1 2">CCGE525</strain>
        <plasmid evidence="2">prccge525a</plasmid>
    </source>
</reference>
<dbReference type="EMBL" id="CP032697">
    <property type="protein sequence ID" value="AYG64411.1"/>
    <property type="molecule type" value="Genomic_DNA"/>
</dbReference>
<sequence length="98" mass="11443">MSQGESFIFYTYGRVDNGRDDRWANTDIPETFFYDEDSAREALRELRGDIESEPGNRWWPMQLEKIETLPVSRESIFALLNDGIGAFVNNYEILDIID</sequence>
<keyword evidence="2" id="KW-1185">Reference proteome</keyword>
<proteinExistence type="predicted"/>
<organism evidence="1 2">
    <name type="scientific">Rhizobium jaguaris</name>
    <dbReference type="NCBI Taxonomy" id="1312183"/>
    <lineage>
        <taxon>Bacteria</taxon>
        <taxon>Pseudomonadati</taxon>
        <taxon>Pseudomonadota</taxon>
        <taxon>Alphaproteobacteria</taxon>
        <taxon>Hyphomicrobiales</taxon>
        <taxon>Rhizobiaceae</taxon>
        <taxon>Rhizobium/Agrobacterium group</taxon>
        <taxon>Rhizobium</taxon>
    </lineage>
</organism>
<geneLocation type="plasmid" evidence="2">
    <name>prccge525a</name>
</geneLocation>
<evidence type="ECO:0000313" key="1">
    <source>
        <dbReference type="EMBL" id="AYG64411.1"/>
    </source>
</evidence>
<keyword evidence="1" id="KW-0614">Plasmid</keyword>
<dbReference type="KEGG" id="rjg:CCGE525_37365"/>